<dbReference type="Proteomes" id="UP000243140">
    <property type="component" value="Unassembled WGS sequence"/>
</dbReference>
<sequence length="396" mass="41129">MDLAARPHITAAAALATAAIAAGPMAQQLPDLHVAQQLRQVSVSAIQLTDASSALDLFSGVENELASLASGASATAVPASLASAAFNPTQNLIVQTWLNTFNATGTNLQTMFNTWSKLPFPLLQQIGANWAEYANLYVSSFQQAAAGAVGYFTGGGKYPQFDFVPLLQQAWSALLAGNFTNAKGVFTLLEEAFWTEPFTQILAPLEATLKIPVDITGNLYQAASYLDTTGLLLFGLGVLLNPPKYVAYALDNSFAAVYSDYTAGNLLGAVTNLLNTPGAVVNQFLNRNSTGLLSSTGVLNSLSAIGNGVVKSIVAPGAQPILSGGGLGGAFQSLVNQLTGGWPSLTPVINTITGSLTSQLQSLPSVLSNLPSILSNSGAWLASNIGFFITSLLKLL</sequence>
<keyword evidence="2" id="KW-1185">Reference proteome</keyword>
<accession>A0ABX3STV6</accession>
<proteinExistence type="predicted"/>
<organism evidence="1 2">
    <name type="scientific">Mycobacterium malmoense</name>
    <dbReference type="NCBI Taxonomy" id="1780"/>
    <lineage>
        <taxon>Bacteria</taxon>
        <taxon>Bacillati</taxon>
        <taxon>Actinomycetota</taxon>
        <taxon>Actinomycetes</taxon>
        <taxon>Mycobacteriales</taxon>
        <taxon>Mycobacteriaceae</taxon>
        <taxon>Mycobacterium</taxon>
    </lineage>
</organism>
<name>A0ABX3STV6_MYCMA</name>
<dbReference type="RefSeq" id="WP_083010171.1">
    <property type="nucleotide sequence ID" value="NZ_CP060015.1"/>
</dbReference>
<gene>
    <name evidence="1" type="ORF">BST29_08280</name>
</gene>
<protein>
    <recommendedName>
        <fullName evidence="3">PE-PGRS family protein</fullName>
    </recommendedName>
</protein>
<evidence type="ECO:0008006" key="3">
    <source>
        <dbReference type="Google" id="ProtNLM"/>
    </source>
</evidence>
<evidence type="ECO:0000313" key="1">
    <source>
        <dbReference type="EMBL" id="ORA83968.1"/>
    </source>
</evidence>
<dbReference type="EMBL" id="MVHV01000006">
    <property type="protein sequence ID" value="ORA83968.1"/>
    <property type="molecule type" value="Genomic_DNA"/>
</dbReference>
<evidence type="ECO:0000313" key="2">
    <source>
        <dbReference type="Proteomes" id="UP000243140"/>
    </source>
</evidence>
<comment type="caution">
    <text evidence="1">The sequence shown here is derived from an EMBL/GenBank/DDBJ whole genome shotgun (WGS) entry which is preliminary data.</text>
</comment>
<reference evidence="1 2" key="1">
    <citation type="submission" date="2017-02" db="EMBL/GenBank/DDBJ databases">
        <title>The new phylogeny of genus Mycobacterium.</title>
        <authorList>
            <person name="Tortoli E."/>
            <person name="Trovato A."/>
            <person name="Cirillo D.M."/>
        </authorList>
    </citation>
    <scope>NUCLEOTIDE SEQUENCE [LARGE SCALE GENOMIC DNA]</scope>
    <source>
        <strain evidence="1 2">IP1130001</strain>
    </source>
</reference>